<evidence type="ECO:0000256" key="1">
    <source>
        <dbReference type="ARBA" id="ARBA00007692"/>
    </source>
</evidence>
<dbReference type="EMBL" id="CAMAPF010001044">
    <property type="protein sequence ID" value="CAH9142623.1"/>
    <property type="molecule type" value="Genomic_DNA"/>
</dbReference>
<dbReference type="InterPro" id="IPR038538">
    <property type="entry name" value="MTERF_sf"/>
</dbReference>
<comment type="similarity">
    <text evidence="1">Belongs to the mTERF family.</text>
</comment>
<evidence type="ECO:0000313" key="4">
    <source>
        <dbReference type="EMBL" id="CAH9142623.1"/>
    </source>
</evidence>
<evidence type="ECO:0000256" key="2">
    <source>
        <dbReference type="ARBA" id="ARBA00022472"/>
    </source>
</evidence>
<proteinExistence type="inferred from homology"/>
<dbReference type="Proteomes" id="UP001152523">
    <property type="component" value="Unassembled WGS sequence"/>
</dbReference>
<keyword evidence="2" id="KW-0806">Transcription termination</keyword>
<keyword evidence="2" id="KW-0804">Transcription</keyword>
<keyword evidence="3" id="KW-0809">Transit peptide</keyword>
<reference evidence="4" key="1">
    <citation type="submission" date="2022-07" db="EMBL/GenBank/DDBJ databases">
        <authorList>
            <person name="Macas J."/>
            <person name="Novak P."/>
            <person name="Neumann P."/>
        </authorList>
    </citation>
    <scope>NUCLEOTIDE SEQUENCE</scope>
</reference>
<comment type="caution">
    <text evidence="4">The sequence shown here is derived from an EMBL/GenBank/DDBJ whole genome shotgun (WGS) entry which is preliminary data.</text>
</comment>
<protein>
    <submittedName>
        <fullName evidence="4">Uncharacterized protein</fullName>
    </submittedName>
</protein>
<organism evidence="4 5">
    <name type="scientific">Cuscuta epithymum</name>
    <dbReference type="NCBI Taxonomy" id="186058"/>
    <lineage>
        <taxon>Eukaryota</taxon>
        <taxon>Viridiplantae</taxon>
        <taxon>Streptophyta</taxon>
        <taxon>Embryophyta</taxon>
        <taxon>Tracheophyta</taxon>
        <taxon>Spermatophyta</taxon>
        <taxon>Magnoliopsida</taxon>
        <taxon>eudicotyledons</taxon>
        <taxon>Gunneridae</taxon>
        <taxon>Pentapetalae</taxon>
        <taxon>asterids</taxon>
        <taxon>lamiids</taxon>
        <taxon>Solanales</taxon>
        <taxon>Convolvulaceae</taxon>
        <taxon>Cuscuteae</taxon>
        <taxon>Cuscuta</taxon>
        <taxon>Cuscuta subgen. Cuscuta</taxon>
    </lineage>
</organism>
<name>A0AAV0G439_9ASTE</name>
<dbReference type="PANTHER" id="PTHR13068">
    <property type="entry name" value="CGI-12 PROTEIN-RELATED"/>
    <property type="match status" value="1"/>
</dbReference>
<keyword evidence="5" id="KW-1185">Reference proteome</keyword>
<dbReference type="SMART" id="SM00733">
    <property type="entry name" value="Mterf"/>
    <property type="match status" value="7"/>
</dbReference>
<evidence type="ECO:0000256" key="3">
    <source>
        <dbReference type="ARBA" id="ARBA00022946"/>
    </source>
</evidence>
<dbReference type="Gene3D" id="1.25.70.10">
    <property type="entry name" value="Transcription termination factor 3, mitochondrial"/>
    <property type="match status" value="2"/>
</dbReference>
<gene>
    <name evidence="4" type="ORF">CEPIT_LOCUS40042</name>
</gene>
<dbReference type="Pfam" id="PF02536">
    <property type="entry name" value="mTERF"/>
    <property type="match status" value="2"/>
</dbReference>
<dbReference type="GO" id="GO:0003676">
    <property type="term" value="F:nucleic acid binding"/>
    <property type="evidence" value="ECO:0007669"/>
    <property type="project" value="InterPro"/>
</dbReference>
<evidence type="ECO:0000313" key="5">
    <source>
        <dbReference type="Proteomes" id="UP001152523"/>
    </source>
</evidence>
<dbReference type="PANTHER" id="PTHR13068:SF23">
    <property type="entry name" value="TRANSCRIPTION TERMINATION FACTOR MTERF15, MITOCHONDRIAL"/>
    <property type="match status" value="1"/>
</dbReference>
<sequence length="460" mass="52677">MAIRVFRSLFGSRSNLSDPDLLRHFSAKPRGPNVKSQIQFPLDFTQKYLQRNIISVSNLLKRYGFPLSELHDFLSKNRSLLNSDPSRIEKSIKILFSLGRSQEFLTSVISSCPKVLEYEYMKKWETEISGIEGFNLSALAIKNVLEVCLKFELEPDDVLACLKSLQALGLSEGTMVRVFEEFPTVVLSSPDRIQCKTEFLMTSIGLVKTELGRILGSYPGVLAFGVENRLKPLLNEFKSLDFGLDVVRLEVLRDSRILGLEVGELSHCLKLLRSLKCRESIKEDIFRDGAFRAGYQVKLRVDCLHKYGLTHRDAYSVIWKEPRTVLYDVEEIERKIHFLVQTMKFDVESIADVPEYLGVNFEKQIAPRFQVIEHLRSIGGLGDEVGLKALIRPSRLKFYNLYVKPYPECESIYGRVARDVRGKLGHPSGLWKLFKPLPYQQSEEDDMNIKSYMESLETVA</sequence>
<accession>A0AAV0G439</accession>
<keyword evidence="2" id="KW-0805">Transcription regulation</keyword>
<dbReference type="InterPro" id="IPR003690">
    <property type="entry name" value="MTERF"/>
</dbReference>
<dbReference type="AlphaFoldDB" id="A0AAV0G439"/>
<dbReference type="GO" id="GO:0006353">
    <property type="term" value="P:DNA-templated transcription termination"/>
    <property type="evidence" value="ECO:0007669"/>
    <property type="project" value="UniProtKB-KW"/>
</dbReference>